<dbReference type="Proteomes" id="UP000608579">
    <property type="component" value="Unassembled WGS sequence"/>
</dbReference>
<evidence type="ECO:0000256" key="10">
    <source>
        <dbReference type="ARBA" id="ARBA00049091"/>
    </source>
</evidence>
<dbReference type="PIRSF" id="PIRSF000239">
    <property type="entry name" value="AHPC"/>
    <property type="match status" value="1"/>
</dbReference>
<evidence type="ECO:0000256" key="3">
    <source>
        <dbReference type="ARBA" id="ARBA00022559"/>
    </source>
</evidence>
<dbReference type="GO" id="GO:0005737">
    <property type="term" value="C:cytoplasm"/>
    <property type="evidence" value="ECO:0007669"/>
    <property type="project" value="TreeGrafter"/>
</dbReference>
<dbReference type="CDD" id="cd03017">
    <property type="entry name" value="PRX_BCP"/>
    <property type="match status" value="1"/>
</dbReference>
<dbReference type="PANTHER" id="PTHR42801:SF4">
    <property type="entry name" value="AHPC_TSA FAMILY PROTEIN"/>
    <property type="match status" value="1"/>
</dbReference>
<feature type="domain" description="Thioredoxin" evidence="12">
    <location>
        <begin position="2"/>
        <end position="150"/>
    </location>
</feature>
<dbReference type="EC" id="1.11.1.24" evidence="2"/>
<dbReference type="GO" id="GO:0034599">
    <property type="term" value="P:cellular response to oxidative stress"/>
    <property type="evidence" value="ECO:0007669"/>
    <property type="project" value="TreeGrafter"/>
</dbReference>
<evidence type="ECO:0000256" key="1">
    <source>
        <dbReference type="ARBA" id="ARBA00011245"/>
    </source>
</evidence>
<reference evidence="13" key="1">
    <citation type="journal article" date="2020" name="ISME J.">
        <title>Gammaproteobacteria mediating utilization of methyl-, sulfur- and petroleum organic compounds in deep ocean hydrothermal plumes.</title>
        <authorList>
            <person name="Zhou Z."/>
            <person name="Liu Y."/>
            <person name="Pan J."/>
            <person name="Cron B.R."/>
            <person name="Toner B.M."/>
            <person name="Anantharaman K."/>
            <person name="Breier J.A."/>
            <person name="Dick G.J."/>
            <person name="Li M."/>
        </authorList>
    </citation>
    <scope>NUCLEOTIDE SEQUENCE</scope>
    <source>
        <strain evidence="13">SZUA-1515</strain>
    </source>
</reference>
<dbReference type="PANTHER" id="PTHR42801">
    <property type="entry name" value="THIOREDOXIN-DEPENDENT PEROXIDE REDUCTASE"/>
    <property type="match status" value="1"/>
</dbReference>
<dbReference type="InterPro" id="IPR013766">
    <property type="entry name" value="Thioredoxin_domain"/>
</dbReference>
<dbReference type="InterPro" id="IPR024706">
    <property type="entry name" value="Peroxiredoxin_AhpC-typ"/>
</dbReference>
<evidence type="ECO:0000259" key="12">
    <source>
        <dbReference type="PROSITE" id="PS51352"/>
    </source>
</evidence>
<name>A0A832ZYL5_CALS0</name>
<accession>A0A832ZYL5</accession>
<keyword evidence="6" id="KW-1015">Disulfide bond</keyword>
<comment type="catalytic activity">
    <reaction evidence="10">
        <text>a hydroperoxide + [thioredoxin]-dithiol = an alcohol + [thioredoxin]-disulfide + H2O</text>
        <dbReference type="Rhea" id="RHEA:62620"/>
        <dbReference type="Rhea" id="RHEA-COMP:10698"/>
        <dbReference type="Rhea" id="RHEA-COMP:10700"/>
        <dbReference type="ChEBI" id="CHEBI:15377"/>
        <dbReference type="ChEBI" id="CHEBI:29950"/>
        <dbReference type="ChEBI" id="CHEBI:30879"/>
        <dbReference type="ChEBI" id="CHEBI:35924"/>
        <dbReference type="ChEBI" id="CHEBI:50058"/>
        <dbReference type="EC" id="1.11.1.24"/>
    </reaction>
</comment>
<evidence type="ECO:0000256" key="11">
    <source>
        <dbReference type="PIRSR" id="PIRSR000239-1"/>
    </source>
</evidence>
<dbReference type="Pfam" id="PF00578">
    <property type="entry name" value="AhpC-TSA"/>
    <property type="match status" value="1"/>
</dbReference>
<protein>
    <recommendedName>
        <fullName evidence="2">thioredoxin-dependent peroxiredoxin</fullName>
        <ecNumber evidence="2">1.11.1.24</ecNumber>
    </recommendedName>
    <alternativeName>
        <fullName evidence="8">Thioredoxin peroxidase</fullName>
    </alternativeName>
</protein>
<sequence length="150" mass="17329">MLKEGNTLPDIKLKDQNGVEKRLYDLLKEKRYLVLYFYPRDDTPGCTKEACGFRDGIDELRRLGADVVGVSIDPPDKHRRFIEKYSLPFSLLSDEEGQLSRLLGAYSEEKKRCLRKTYIIDASGKIVKIYDKVKPDIHASEVIEYLKTKV</sequence>
<dbReference type="GO" id="GO:0045454">
    <property type="term" value="P:cell redox homeostasis"/>
    <property type="evidence" value="ECO:0007669"/>
    <property type="project" value="TreeGrafter"/>
</dbReference>
<dbReference type="AlphaFoldDB" id="A0A832ZYL5"/>
<evidence type="ECO:0000256" key="9">
    <source>
        <dbReference type="ARBA" id="ARBA00038489"/>
    </source>
</evidence>
<evidence type="ECO:0000313" key="13">
    <source>
        <dbReference type="EMBL" id="HIQ29761.1"/>
    </source>
</evidence>
<dbReference type="InterPro" id="IPR036249">
    <property type="entry name" value="Thioredoxin-like_sf"/>
</dbReference>
<evidence type="ECO:0000256" key="5">
    <source>
        <dbReference type="ARBA" id="ARBA00023002"/>
    </source>
</evidence>
<proteinExistence type="inferred from homology"/>
<keyword evidence="3" id="KW-0575">Peroxidase</keyword>
<dbReference type="EMBL" id="DQVM01000080">
    <property type="protein sequence ID" value="HIQ29761.1"/>
    <property type="molecule type" value="Genomic_DNA"/>
</dbReference>
<dbReference type="Gene3D" id="3.40.30.10">
    <property type="entry name" value="Glutaredoxin"/>
    <property type="match status" value="1"/>
</dbReference>
<evidence type="ECO:0000256" key="2">
    <source>
        <dbReference type="ARBA" id="ARBA00013017"/>
    </source>
</evidence>
<keyword evidence="5" id="KW-0560">Oxidoreductase</keyword>
<dbReference type="PROSITE" id="PS51352">
    <property type="entry name" value="THIOREDOXIN_2"/>
    <property type="match status" value="1"/>
</dbReference>
<dbReference type="InterPro" id="IPR000866">
    <property type="entry name" value="AhpC/TSA"/>
</dbReference>
<dbReference type="InterPro" id="IPR050924">
    <property type="entry name" value="Peroxiredoxin_BCP/PrxQ"/>
</dbReference>
<dbReference type="FunFam" id="3.40.30.10:FF:000007">
    <property type="entry name" value="Thioredoxin-dependent thiol peroxidase"/>
    <property type="match status" value="1"/>
</dbReference>
<keyword evidence="7" id="KW-0676">Redox-active center</keyword>
<gene>
    <name evidence="13" type="ORF">EYH45_04270</name>
</gene>
<keyword evidence="4" id="KW-0049">Antioxidant</keyword>
<comment type="caution">
    <text evidence="13">The sequence shown here is derived from an EMBL/GenBank/DDBJ whole genome shotgun (WGS) entry which is preliminary data.</text>
</comment>
<comment type="similarity">
    <text evidence="9">Belongs to the peroxiredoxin family. BCP/PrxQ subfamily.</text>
</comment>
<evidence type="ECO:0000256" key="8">
    <source>
        <dbReference type="ARBA" id="ARBA00032824"/>
    </source>
</evidence>
<dbReference type="GO" id="GO:0008379">
    <property type="term" value="F:thioredoxin peroxidase activity"/>
    <property type="evidence" value="ECO:0007669"/>
    <property type="project" value="TreeGrafter"/>
</dbReference>
<evidence type="ECO:0000256" key="6">
    <source>
        <dbReference type="ARBA" id="ARBA00023157"/>
    </source>
</evidence>
<evidence type="ECO:0000256" key="4">
    <source>
        <dbReference type="ARBA" id="ARBA00022862"/>
    </source>
</evidence>
<evidence type="ECO:0000313" key="14">
    <source>
        <dbReference type="Proteomes" id="UP000608579"/>
    </source>
</evidence>
<comment type="subunit">
    <text evidence="1">Monomer.</text>
</comment>
<evidence type="ECO:0000256" key="7">
    <source>
        <dbReference type="ARBA" id="ARBA00023284"/>
    </source>
</evidence>
<organism evidence="13 14">
    <name type="scientific">Caldiarchaeum subterraneum</name>
    <dbReference type="NCBI Taxonomy" id="311458"/>
    <lineage>
        <taxon>Archaea</taxon>
        <taxon>Nitrososphaerota</taxon>
        <taxon>Candidatus Caldarchaeales</taxon>
        <taxon>Candidatus Caldarchaeaceae</taxon>
        <taxon>Candidatus Caldarchaeum</taxon>
    </lineage>
</organism>
<dbReference type="SUPFAM" id="SSF52833">
    <property type="entry name" value="Thioredoxin-like"/>
    <property type="match status" value="1"/>
</dbReference>
<feature type="active site" description="Cysteine sulfenic acid (-SOH) intermediate; for peroxidase activity" evidence="11">
    <location>
        <position position="46"/>
    </location>
</feature>